<feature type="domain" description="Sgo0707 N-terminal" evidence="3">
    <location>
        <begin position="34"/>
        <end position="311"/>
    </location>
</feature>
<dbReference type="NCBIfam" id="TIGR01451">
    <property type="entry name" value="B_ant_repeat"/>
    <property type="match status" value="1"/>
</dbReference>
<dbReference type="RefSeq" id="WP_106057278.1">
    <property type="nucleotide sequence ID" value="NZ_CP027228.1"/>
</dbReference>
<feature type="transmembrane region" description="Helical" evidence="1">
    <location>
        <begin position="620"/>
        <end position="640"/>
    </location>
</feature>
<dbReference type="Proteomes" id="UP000237883">
    <property type="component" value="Chromosome"/>
</dbReference>
<dbReference type="OrthoDB" id="2237794at2"/>
<feature type="domain" description="Sgo0707-like N2" evidence="4">
    <location>
        <begin position="323"/>
        <end position="469"/>
    </location>
</feature>
<dbReference type="KEGG" id="mdv:C5Q96_04835"/>
<sequence>MEKRQALSVRKLFVLLLSFLMMIGIAAPNMEVFAVENTTTDLNLANLNLYEFKCRQENMQVVSTGSGTLKEVVTPNGSWTKSTVFMHKYEKSNSKQDYDNVLELLFTNAGEVNGKKVNVRVKVSHLQLNPTVYYGQQANFNDANAGVPFLTVDQNWGDSGIQLMDYVYPDHPNFTNDNIWSFNTKTDVTATLEYADGTPCDLKLTMQPADIDVKPGNPIAGNRRFSFYEELGVKNLDSTIDKIVYNRAVSLDEENGSGNWHWWKANASITAAGTSGQDEYNKTGFVMRSKTNSITFAYNSSVTSGGLFKFFAEVPYHNNPGTAAKKTVDKAQAPKRVGEPINYTVRYTVPRPGTDIIDDIKSLKFADTFDKKVDFKEAIVKFDGNTLVEGQDYRVTVTPDNENGQDHVEINIIKNALFARDKGGKVYEITYKTETNSRALVEGDNTITNSAAKMYFDNVSVPTNTVETKLLPPTKPKKDVFKDDMSTSVDGKTVKGGDVLTYKITYKNTIGRADDVTITDAIPKYTKYVSGSADNGGVEQNGVITWRKTNLGNDETFTVTYKVKVDEDINGKPVDNQAKVSTNYYKFDTNKTHNPTPVMPKKPVINKHRHTPKTGDSNGLLPYSIVFIGSALASLGLLAARKRTAR</sequence>
<dbReference type="Gene3D" id="2.60.40.740">
    <property type="match status" value="2"/>
</dbReference>
<evidence type="ECO:0000259" key="4">
    <source>
        <dbReference type="Pfam" id="PF20623"/>
    </source>
</evidence>
<accession>A0A2S0L4I9</accession>
<evidence type="ECO:0000313" key="5">
    <source>
        <dbReference type="EMBL" id="AVM48205.1"/>
    </source>
</evidence>
<evidence type="ECO:0000259" key="2">
    <source>
        <dbReference type="Pfam" id="PF01345"/>
    </source>
</evidence>
<name>A0A2S0L4I9_9FIRM</name>
<protein>
    <recommendedName>
        <fullName evidence="7">Gram-positive cocci surface proteins LPxTG domain-containing protein</fullName>
    </recommendedName>
</protein>
<dbReference type="AlphaFoldDB" id="A0A2S0L4I9"/>
<evidence type="ECO:0000259" key="3">
    <source>
        <dbReference type="Pfam" id="PF18873"/>
    </source>
</evidence>
<keyword evidence="1" id="KW-1133">Transmembrane helix</keyword>
<keyword evidence="6" id="KW-1185">Reference proteome</keyword>
<dbReference type="InterPro" id="IPR047589">
    <property type="entry name" value="DUF11_rpt"/>
</dbReference>
<keyword evidence="1" id="KW-0472">Membrane</keyword>
<dbReference type="InterPro" id="IPR043630">
    <property type="entry name" value="Sgo0707_N1"/>
</dbReference>
<feature type="domain" description="DUF11" evidence="2">
    <location>
        <begin position="487"/>
        <end position="594"/>
    </location>
</feature>
<evidence type="ECO:0000256" key="1">
    <source>
        <dbReference type="SAM" id="Phobius"/>
    </source>
</evidence>
<dbReference type="InterPro" id="IPR001434">
    <property type="entry name" value="OmcB-like_DUF11"/>
</dbReference>
<reference evidence="6" key="1">
    <citation type="submission" date="2018-02" db="EMBL/GenBank/DDBJ databases">
        <authorList>
            <person name="Holder M.E."/>
            <person name="Ajami N.J."/>
            <person name="Petrosino J.F."/>
        </authorList>
    </citation>
    <scope>NUCLEOTIDE SEQUENCE [LARGE SCALE GENOMIC DNA]</scope>
    <source>
        <strain evidence="6">CCUG 47132</strain>
    </source>
</reference>
<gene>
    <name evidence="5" type="ORF">C5Q96_04835</name>
</gene>
<dbReference type="InterPro" id="IPR046473">
    <property type="entry name" value="Sgo0707-like_N2"/>
</dbReference>
<proteinExistence type="predicted"/>
<organism evidence="5 6">
    <name type="scientific">Mogibacterium diversum</name>
    <dbReference type="NCBI Taxonomy" id="114527"/>
    <lineage>
        <taxon>Bacteria</taxon>
        <taxon>Bacillati</taxon>
        <taxon>Bacillota</taxon>
        <taxon>Clostridia</taxon>
        <taxon>Peptostreptococcales</taxon>
        <taxon>Anaerovoracaceae</taxon>
        <taxon>Mogibacterium</taxon>
    </lineage>
</organism>
<evidence type="ECO:0008006" key="7">
    <source>
        <dbReference type="Google" id="ProtNLM"/>
    </source>
</evidence>
<dbReference type="Pfam" id="PF18873">
    <property type="entry name" value="Sgo0707_N1"/>
    <property type="match status" value="1"/>
</dbReference>
<keyword evidence="1" id="KW-0812">Transmembrane</keyword>
<dbReference type="Pfam" id="PF20623">
    <property type="entry name" value="Sgo0707_N2"/>
    <property type="match status" value="1"/>
</dbReference>
<evidence type="ECO:0000313" key="6">
    <source>
        <dbReference type="Proteomes" id="UP000237883"/>
    </source>
</evidence>
<dbReference type="Pfam" id="PF01345">
    <property type="entry name" value="DUF11"/>
    <property type="match status" value="1"/>
</dbReference>
<dbReference type="GeneID" id="78391585"/>
<dbReference type="EMBL" id="CP027228">
    <property type="protein sequence ID" value="AVM48205.1"/>
    <property type="molecule type" value="Genomic_DNA"/>
</dbReference>